<feature type="region of interest" description="Disordered" evidence="1">
    <location>
        <begin position="1"/>
        <end position="62"/>
    </location>
</feature>
<accession>A0AAD5RIJ3</accession>
<name>A0AAD5RIJ3_9PEZI</name>
<dbReference type="AlphaFoldDB" id="A0AAD5RIJ3"/>
<dbReference type="EMBL" id="JAKWBI020000500">
    <property type="protein sequence ID" value="KAJ2894379.1"/>
    <property type="molecule type" value="Genomic_DNA"/>
</dbReference>
<feature type="compositionally biased region" description="Basic residues" evidence="1">
    <location>
        <begin position="12"/>
        <end position="22"/>
    </location>
</feature>
<dbReference type="SUPFAM" id="SSF64076">
    <property type="entry name" value="MTH938-like"/>
    <property type="match status" value="1"/>
</dbReference>
<dbReference type="InterPro" id="IPR007523">
    <property type="entry name" value="NDUFAF3/AAMDC"/>
</dbReference>
<dbReference type="PANTHER" id="PTHR21192">
    <property type="entry name" value="NUCLEAR PROTEIN E3-3"/>
    <property type="match status" value="1"/>
</dbReference>
<dbReference type="PANTHER" id="PTHR21192:SF2">
    <property type="entry name" value="NADH DEHYDROGENASE [UBIQUINONE] 1 ALPHA SUBCOMPLEX ASSEMBLY FACTOR 3"/>
    <property type="match status" value="1"/>
</dbReference>
<protein>
    <recommendedName>
        <fullName evidence="4">NADH dehydrogenase [ubiquinone] 1 alpha subcomplex assembly factor 3</fullName>
    </recommendedName>
</protein>
<proteinExistence type="predicted"/>
<dbReference type="GO" id="GO:0032981">
    <property type="term" value="P:mitochondrial respiratory chain complex I assembly"/>
    <property type="evidence" value="ECO:0007669"/>
    <property type="project" value="TreeGrafter"/>
</dbReference>
<dbReference type="Proteomes" id="UP001201980">
    <property type="component" value="Unassembled WGS sequence"/>
</dbReference>
<reference evidence="2" key="1">
    <citation type="submission" date="2022-07" db="EMBL/GenBank/DDBJ databases">
        <title>Draft genome sequence of Zalerion maritima ATCC 34329, a (micro)plastics degrading marine fungus.</title>
        <authorList>
            <person name="Paco A."/>
            <person name="Goncalves M.F.M."/>
            <person name="Rocha-Santos T.A.P."/>
            <person name="Alves A."/>
        </authorList>
    </citation>
    <scope>NUCLEOTIDE SEQUENCE</scope>
    <source>
        <strain evidence="2">ATCC 34329</strain>
    </source>
</reference>
<gene>
    <name evidence="2" type="ORF">MKZ38_007692</name>
</gene>
<evidence type="ECO:0000313" key="2">
    <source>
        <dbReference type="EMBL" id="KAJ2894379.1"/>
    </source>
</evidence>
<dbReference type="Pfam" id="PF04430">
    <property type="entry name" value="DUF498"/>
    <property type="match status" value="1"/>
</dbReference>
<comment type="caution">
    <text evidence="2">The sequence shown here is derived from an EMBL/GenBank/DDBJ whole genome shotgun (WGS) entry which is preliminary data.</text>
</comment>
<organism evidence="2 3">
    <name type="scientific">Zalerion maritima</name>
    <dbReference type="NCBI Taxonomy" id="339359"/>
    <lineage>
        <taxon>Eukaryota</taxon>
        <taxon>Fungi</taxon>
        <taxon>Dikarya</taxon>
        <taxon>Ascomycota</taxon>
        <taxon>Pezizomycotina</taxon>
        <taxon>Sordariomycetes</taxon>
        <taxon>Lulworthiomycetidae</taxon>
        <taxon>Lulworthiales</taxon>
        <taxon>Lulworthiaceae</taxon>
        <taxon>Zalerion</taxon>
    </lineage>
</organism>
<feature type="compositionally biased region" description="Pro residues" evidence="1">
    <location>
        <begin position="23"/>
        <end position="32"/>
    </location>
</feature>
<evidence type="ECO:0008006" key="4">
    <source>
        <dbReference type="Google" id="ProtNLM"/>
    </source>
</evidence>
<keyword evidence="3" id="KW-1185">Reference proteome</keyword>
<evidence type="ECO:0000256" key="1">
    <source>
        <dbReference type="SAM" id="MobiDB-lite"/>
    </source>
</evidence>
<dbReference type="Gene3D" id="3.40.1230.10">
    <property type="entry name" value="MTH938-like"/>
    <property type="match status" value="1"/>
</dbReference>
<dbReference type="InterPro" id="IPR036748">
    <property type="entry name" value="MTH938-like_sf"/>
</dbReference>
<sequence length="209" mass="22797">MHYGFPAVVPVRQRKEHQRPSRPPHPAPPPPKSRGVPGEANQSIEGRQPKPESDLGSLDVLGDVPPPATSVDMCFYDGFKLNSGAVVSGGDGVILYGGEAFRWRPWVARDGAALRLLNSKGQWDTANEAFQMFEGLWPRPDMLIIGTGRQIRPVAPDLRKYISSLGIRVDVVDTRNAASQYNMMATERGELEVAAALIPMGWQEGVGAK</sequence>
<evidence type="ECO:0000313" key="3">
    <source>
        <dbReference type="Proteomes" id="UP001201980"/>
    </source>
</evidence>
<dbReference type="GO" id="GO:0005743">
    <property type="term" value="C:mitochondrial inner membrane"/>
    <property type="evidence" value="ECO:0007669"/>
    <property type="project" value="TreeGrafter"/>
</dbReference>